<reference evidence="5" key="3">
    <citation type="submission" date="2025-08" db="UniProtKB">
        <authorList>
            <consortium name="RefSeq"/>
        </authorList>
    </citation>
    <scope>IDENTIFICATION</scope>
    <source>
        <strain evidence="5">CBS 342.82</strain>
    </source>
</reference>
<dbReference type="GeneID" id="54361073"/>
<dbReference type="GO" id="GO:0016787">
    <property type="term" value="F:hydrolase activity"/>
    <property type="evidence" value="ECO:0007669"/>
    <property type="project" value="UniProtKB-KW"/>
</dbReference>
<reference evidence="5" key="1">
    <citation type="submission" date="2020-01" db="EMBL/GenBank/DDBJ databases">
        <authorList>
            <consortium name="DOE Joint Genome Institute"/>
            <person name="Haridas S."/>
            <person name="Albert R."/>
            <person name="Binder M."/>
            <person name="Bloem J."/>
            <person name="Labutti K."/>
            <person name="Salamov A."/>
            <person name="Andreopoulos B."/>
            <person name="Baker S.E."/>
            <person name="Barry K."/>
            <person name="Bills G."/>
            <person name="Bluhm B.H."/>
            <person name="Cannon C."/>
            <person name="Castanera R."/>
            <person name="Culley D.E."/>
            <person name="Daum C."/>
            <person name="Ezra D."/>
            <person name="Gonzalez J.B."/>
            <person name="Henrissat B."/>
            <person name="Kuo A."/>
            <person name="Liang C."/>
            <person name="Lipzen A."/>
            <person name="Lutzoni F."/>
            <person name="Magnuson J."/>
            <person name="Mondo S."/>
            <person name="Nolan M."/>
            <person name="Ohm R."/>
            <person name="Pangilinan J."/>
            <person name="Park H.-J."/>
            <person name="Ramirez L."/>
            <person name="Alfaro M."/>
            <person name="Sun H."/>
            <person name="Tritt A."/>
            <person name="Yoshinaga Y."/>
            <person name="Zwiers L.-H."/>
            <person name="Turgeon B.G."/>
            <person name="Goodwin S.B."/>
            <person name="Spatafora J.W."/>
            <person name="Crous P.W."/>
            <person name="Grigoriev I.V."/>
        </authorList>
    </citation>
    <scope>NUCLEOTIDE SEQUENCE</scope>
    <source>
        <strain evidence="5">CBS 342.82</strain>
    </source>
</reference>
<feature type="domain" description="Isochorismatase-like" evidence="3">
    <location>
        <begin position="58"/>
        <end position="279"/>
    </location>
</feature>
<accession>A0A6J3M1U5</accession>
<keyword evidence="4" id="KW-1185">Reference proteome</keyword>
<sequence length="305" mass="33588">MDQQMTVGPPDEFWKWSRSTGWDLTRRSSGLSTAEAANQRNLRLRCEVSCVTIDPVRSALVIIDMQNYSMSSALLGEVPAPYCRAQSKLLELAIPAARKAGIQIVWLNWGLTDDDLRTIGPGILRVFGWQRDNSSTGDEHWSSDLSQDTEIRSHTGLGEDLGTVTVDGKQVAAGRALMRDSWNAAIHGPLLQAYEDGQRLSPPDVLIHKTRNSGLWDDASECAKFLRTQNKRTLLLAGMNTDQCVLGTLIDAHARNYDTILLRDACATDSPDFAQKAVEYNCGRNLGFLSSCAEFAKSVQDLGLS</sequence>
<reference evidence="5" key="2">
    <citation type="submission" date="2020-04" db="EMBL/GenBank/DDBJ databases">
        <authorList>
            <consortium name="NCBI Genome Project"/>
        </authorList>
    </citation>
    <scope>NUCLEOTIDE SEQUENCE</scope>
    <source>
        <strain evidence="5">CBS 342.82</strain>
    </source>
</reference>
<evidence type="ECO:0000259" key="3">
    <source>
        <dbReference type="Pfam" id="PF00857"/>
    </source>
</evidence>
<dbReference type="RefSeq" id="XP_033457933.1">
    <property type="nucleotide sequence ID" value="XM_033603273.1"/>
</dbReference>
<dbReference type="SUPFAM" id="SSF52499">
    <property type="entry name" value="Isochorismatase-like hydrolases"/>
    <property type="match status" value="1"/>
</dbReference>
<organism evidence="5">
    <name type="scientific">Dissoconium aciculare CBS 342.82</name>
    <dbReference type="NCBI Taxonomy" id="1314786"/>
    <lineage>
        <taxon>Eukaryota</taxon>
        <taxon>Fungi</taxon>
        <taxon>Dikarya</taxon>
        <taxon>Ascomycota</taxon>
        <taxon>Pezizomycotina</taxon>
        <taxon>Dothideomycetes</taxon>
        <taxon>Dothideomycetidae</taxon>
        <taxon>Mycosphaerellales</taxon>
        <taxon>Dissoconiaceae</taxon>
        <taxon>Dissoconium</taxon>
    </lineage>
</organism>
<name>A0A6J3M1U5_9PEZI</name>
<dbReference type="Proteomes" id="UP000504637">
    <property type="component" value="Unplaced"/>
</dbReference>
<evidence type="ECO:0000313" key="5">
    <source>
        <dbReference type="RefSeq" id="XP_033457933.1"/>
    </source>
</evidence>
<evidence type="ECO:0000256" key="2">
    <source>
        <dbReference type="ARBA" id="ARBA00022801"/>
    </source>
</evidence>
<comment type="similarity">
    <text evidence="1">Belongs to the isochorismatase family.</text>
</comment>
<gene>
    <name evidence="5" type="ORF">K489DRAFT_371872</name>
</gene>
<proteinExistence type="inferred from homology"/>
<dbReference type="Gene3D" id="3.40.50.850">
    <property type="entry name" value="Isochorismatase-like"/>
    <property type="match status" value="1"/>
</dbReference>
<dbReference type="InterPro" id="IPR000868">
    <property type="entry name" value="Isochorismatase-like_dom"/>
</dbReference>
<dbReference type="PANTHER" id="PTHR43540:SF9">
    <property type="entry name" value="FAMILY HYDROLASE, PUTATIVE (AFU_ORTHOLOGUE AFUA_2G08700)-RELATED"/>
    <property type="match status" value="1"/>
</dbReference>
<evidence type="ECO:0000313" key="4">
    <source>
        <dbReference type="Proteomes" id="UP000504637"/>
    </source>
</evidence>
<evidence type="ECO:0000256" key="1">
    <source>
        <dbReference type="ARBA" id="ARBA00006336"/>
    </source>
</evidence>
<dbReference type="AlphaFoldDB" id="A0A6J3M1U5"/>
<dbReference type="InterPro" id="IPR050272">
    <property type="entry name" value="Isochorismatase-like_hydrls"/>
</dbReference>
<keyword evidence="2 5" id="KW-0378">Hydrolase</keyword>
<dbReference type="PANTHER" id="PTHR43540">
    <property type="entry name" value="PEROXYUREIDOACRYLATE/UREIDOACRYLATE AMIDOHYDROLASE-RELATED"/>
    <property type="match status" value="1"/>
</dbReference>
<dbReference type="InterPro" id="IPR036380">
    <property type="entry name" value="Isochorismatase-like_sf"/>
</dbReference>
<dbReference type="CDD" id="cd00431">
    <property type="entry name" value="cysteine_hydrolases"/>
    <property type="match status" value="1"/>
</dbReference>
<protein>
    <submittedName>
        <fullName evidence="5">Isochorismatase hydrolase</fullName>
    </submittedName>
</protein>
<dbReference type="Pfam" id="PF00857">
    <property type="entry name" value="Isochorismatase"/>
    <property type="match status" value="1"/>
</dbReference>
<dbReference type="OrthoDB" id="167809at2759"/>